<evidence type="ECO:0000256" key="11">
    <source>
        <dbReference type="SAM" id="Phobius"/>
    </source>
</evidence>
<name>A0ABQ1PNA9_9BACI</name>
<protein>
    <recommendedName>
        <fullName evidence="3">Sodium-dependent dicarboxylate transporter SdcS</fullName>
    </recommendedName>
    <alternativeName>
        <fullName evidence="9">Na(+)/dicarboxylate symporter</fullName>
    </alternativeName>
</protein>
<dbReference type="CDD" id="cd01115">
    <property type="entry name" value="SLC13_permease"/>
    <property type="match status" value="1"/>
</dbReference>
<evidence type="ECO:0000256" key="6">
    <source>
        <dbReference type="ARBA" id="ARBA00022847"/>
    </source>
</evidence>
<comment type="similarity">
    <text evidence="2">Belongs to the SLC13A/DASS transporter (TC 2.A.47) family. NADC subfamily.</text>
</comment>
<dbReference type="RefSeq" id="WP_062438632.1">
    <property type="nucleotide sequence ID" value="NZ_BMCJ01000007.1"/>
</dbReference>
<keyword evidence="13" id="KW-1185">Reference proteome</keyword>
<keyword evidence="7 11" id="KW-1133">Transmembrane helix</keyword>
<dbReference type="PANTHER" id="PTHR10283">
    <property type="entry name" value="SOLUTE CARRIER FAMILY 13 MEMBER"/>
    <property type="match status" value="1"/>
</dbReference>
<evidence type="ECO:0000313" key="12">
    <source>
        <dbReference type="EMBL" id="GGD00206.1"/>
    </source>
</evidence>
<dbReference type="EMBL" id="BMCJ01000007">
    <property type="protein sequence ID" value="GGD00206.1"/>
    <property type="molecule type" value="Genomic_DNA"/>
</dbReference>
<feature type="transmembrane region" description="Helical" evidence="11">
    <location>
        <begin position="131"/>
        <end position="151"/>
    </location>
</feature>
<dbReference type="Proteomes" id="UP000619534">
    <property type="component" value="Unassembled WGS sequence"/>
</dbReference>
<evidence type="ECO:0000256" key="4">
    <source>
        <dbReference type="ARBA" id="ARBA00022448"/>
    </source>
</evidence>
<feature type="transmembrane region" description="Helical" evidence="11">
    <location>
        <begin position="355"/>
        <end position="372"/>
    </location>
</feature>
<evidence type="ECO:0000256" key="10">
    <source>
        <dbReference type="SAM" id="MobiDB-lite"/>
    </source>
</evidence>
<dbReference type="Pfam" id="PF00939">
    <property type="entry name" value="Na_sulph_symp"/>
    <property type="match status" value="1"/>
</dbReference>
<evidence type="ECO:0000256" key="7">
    <source>
        <dbReference type="ARBA" id="ARBA00022989"/>
    </source>
</evidence>
<proteinExistence type="inferred from homology"/>
<evidence type="ECO:0000256" key="1">
    <source>
        <dbReference type="ARBA" id="ARBA00004141"/>
    </source>
</evidence>
<keyword evidence="8 11" id="KW-0472">Membrane</keyword>
<comment type="caution">
    <text evidence="12">The sequence shown here is derived from an EMBL/GenBank/DDBJ whole genome shotgun (WGS) entry which is preliminary data.</text>
</comment>
<dbReference type="PROSITE" id="PS01271">
    <property type="entry name" value="NA_SULFATE"/>
    <property type="match status" value="1"/>
</dbReference>
<feature type="transmembrane region" description="Helical" evidence="11">
    <location>
        <begin position="422"/>
        <end position="444"/>
    </location>
</feature>
<gene>
    <name evidence="12" type="primary">sdcS</name>
    <name evidence="12" type="ORF">GCM10007216_33680</name>
</gene>
<feature type="transmembrane region" description="Helical" evidence="11">
    <location>
        <begin position="62"/>
        <end position="78"/>
    </location>
</feature>
<keyword evidence="6" id="KW-0769">Symport</keyword>
<feature type="region of interest" description="Disordered" evidence="10">
    <location>
        <begin position="36"/>
        <end position="55"/>
    </location>
</feature>
<feature type="transmembrane region" description="Helical" evidence="11">
    <location>
        <begin position="393"/>
        <end position="410"/>
    </location>
</feature>
<dbReference type="InterPro" id="IPR001898">
    <property type="entry name" value="SLC13A/DASS"/>
</dbReference>
<keyword evidence="4" id="KW-0813">Transport</keyword>
<feature type="transmembrane region" description="Helical" evidence="11">
    <location>
        <begin position="189"/>
        <end position="212"/>
    </location>
</feature>
<reference evidence="13" key="1">
    <citation type="journal article" date="2019" name="Int. J. Syst. Evol. Microbiol.">
        <title>The Global Catalogue of Microorganisms (GCM) 10K type strain sequencing project: providing services to taxonomists for standard genome sequencing and annotation.</title>
        <authorList>
            <consortium name="The Broad Institute Genomics Platform"/>
            <consortium name="The Broad Institute Genome Sequencing Center for Infectious Disease"/>
            <person name="Wu L."/>
            <person name="Ma J."/>
        </authorList>
    </citation>
    <scope>NUCLEOTIDE SEQUENCE [LARGE SCALE GENOMIC DNA]</scope>
    <source>
        <strain evidence="13">CCM 7282</strain>
    </source>
</reference>
<feature type="transmembrane region" description="Helical" evidence="11">
    <location>
        <begin position="456"/>
        <end position="475"/>
    </location>
</feature>
<evidence type="ECO:0000256" key="2">
    <source>
        <dbReference type="ARBA" id="ARBA00006772"/>
    </source>
</evidence>
<evidence type="ECO:0000313" key="13">
    <source>
        <dbReference type="Proteomes" id="UP000619534"/>
    </source>
</evidence>
<feature type="transmembrane region" description="Helical" evidence="11">
    <location>
        <begin position="515"/>
        <end position="539"/>
    </location>
</feature>
<feature type="transmembrane region" description="Helical" evidence="11">
    <location>
        <begin position="163"/>
        <end position="183"/>
    </location>
</feature>
<sequence length="549" mass="59760">MNIISSASAVWKRMWNMHHEAKDLLRFSVSGNTEWDTESAESTRHKQEGDEPPSGFDTRQKIGLWLGPLLFLLTLLFVKPESLSAEGVAILASTLWIATWWITEAIPIPATSLLPIVLFPLTGGLDMDATASSYGSDTIFLFMGGFIIALAMQRWNLHKRIALWIISLIGTSTERIILGFMVATGGLSMWISNTATAMMMVPIGLAIIYQVSDLLKDDDSIDTSPENFNFGKALMLGIAYSASIGGLGTLIGTPPNTIFAGVVSELYGVEISFARWMLFGVPISAIFLIIAWIYLVKVAYKMKMDQLPGGQKVIRDEQTALGKMTPEEKAVMGVFTFAALAWITRSFLLSEFIPGIDDAIIAIAASLILFVIPSKRYRGEALIDWDTAKQLPWGILLLFGGGLAIAAGFSQSGLAEWFGEQLTVLANVNFFIILLAVIGLVIFLTEITSNTATGTMMFPIMASLAAAINVHPYSLMIGAGLAASCAFMLPVATPPNAVVFGSGYLRIPDMAKAGFFLNILAIFIISIFIYLLMPLVWGIDITSFPEQYK</sequence>
<dbReference type="PANTHER" id="PTHR10283:SF82">
    <property type="entry name" value="SOLUTE CARRIER FAMILY 13 MEMBER 2"/>
    <property type="match status" value="1"/>
</dbReference>
<evidence type="ECO:0000256" key="9">
    <source>
        <dbReference type="ARBA" id="ARBA00031174"/>
    </source>
</evidence>
<evidence type="ECO:0000256" key="8">
    <source>
        <dbReference type="ARBA" id="ARBA00023136"/>
    </source>
</evidence>
<feature type="transmembrane region" description="Helical" evidence="11">
    <location>
        <begin position="330"/>
        <end position="349"/>
    </location>
</feature>
<evidence type="ECO:0000256" key="5">
    <source>
        <dbReference type="ARBA" id="ARBA00022692"/>
    </source>
</evidence>
<dbReference type="NCBIfam" id="TIGR00785">
    <property type="entry name" value="dass"/>
    <property type="match status" value="1"/>
</dbReference>
<dbReference type="InterPro" id="IPR031312">
    <property type="entry name" value="Na/sul_symport_CS"/>
</dbReference>
<feature type="transmembrane region" description="Helical" evidence="11">
    <location>
        <begin position="273"/>
        <end position="296"/>
    </location>
</feature>
<feature type="transmembrane region" description="Helical" evidence="11">
    <location>
        <begin position="90"/>
        <end position="119"/>
    </location>
</feature>
<organism evidence="12 13">
    <name type="scientific">Thalassobacillus devorans</name>
    <dbReference type="NCBI Taxonomy" id="279813"/>
    <lineage>
        <taxon>Bacteria</taxon>
        <taxon>Bacillati</taxon>
        <taxon>Bacillota</taxon>
        <taxon>Bacilli</taxon>
        <taxon>Bacillales</taxon>
        <taxon>Bacillaceae</taxon>
        <taxon>Thalassobacillus</taxon>
    </lineage>
</organism>
<keyword evidence="5 11" id="KW-0812">Transmembrane</keyword>
<feature type="transmembrane region" description="Helical" evidence="11">
    <location>
        <begin position="233"/>
        <end position="253"/>
    </location>
</feature>
<feature type="transmembrane region" description="Helical" evidence="11">
    <location>
        <begin position="481"/>
        <end position="503"/>
    </location>
</feature>
<accession>A0ABQ1PNA9</accession>
<evidence type="ECO:0000256" key="3">
    <source>
        <dbReference type="ARBA" id="ARBA00020150"/>
    </source>
</evidence>
<comment type="subcellular location">
    <subcellularLocation>
        <location evidence="1">Membrane</location>
        <topology evidence="1">Multi-pass membrane protein</topology>
    </subcellularLocation>
</comment>